<proteinExistence type="predicted"/>
<dbReference type="Proteomes" id="UP000293547">
    <property type="component" value="Unassembled WGS sequence"/>
</dbReference>
<comment type="caution">
    <text evidence="1">The sequence shown here is derived from an EMBL/GenBank/DDBJ whole genome shotgun (WGS) entry which is preliminary data.</text>
</comment>
<dbReference type="EMBL" id="PDWZ02000003">
    <property type="protein sequence ID" value="KAB2107502.1"/>
    <property type="molecule type" value="Genomic_DNA"/>
</dbReference>
<name>A0ACB6FSS6_9PLEO</name>
<evidence type="ECO:0000313" key="1">
    <source>
        <dbReference type="EMBL" id="KAB2107502.1"/>
    </source>
</evidence>
<sequence>MWAFKVLPALFGVVPWFKSTVPTSHIEAVVVTHLVLEAPVILPTVTVTETVGIPATAITHAISTISSIPTPRSSRPRPNPYKYSSPDHSESRYRAQNRVSTAHAMAVPQYSKLDFVVFLATIFAVTIMAWWATAFAMGKGRAMRSLGQVLPVINASFQHTGCRIGYAGLLLGRFCLLTDYWFRWSEGYIVWPRIFSTFLSYPLILIVHTQLPPVKCIPLLCWRFFKTVVNGVGQWFTRQAHD</sequence>
<reference evidence="1 2" key="1">
    <citation type="journal article" date="2019" name="bioRxiv">
        <title>Genomics, evolutionary history and diagnostics of the Alternaria alternata species group including apple and Asian pear pathotypes.</title>
        <authorList>
            <person name="Armitage A.D."/>
            <person name="Cockerton H.M."/>
            <person name="Sreenivasaprasad S."/>
            <person name="Woodhall J.W."/>
            <person name="Lane C.R."/>
            <person name="Harrison R.J."/>
            <person name="Clarkson J.P."/>
        </authorList>
    </citation>
    <scope>NUCLEOTIDE SEQUENCE [LARGE SCALE GENOMIC DNA]</scope>
    <source>
        <strain evidence="1 2">FERA 650</strain>
    </source>
</reference>
<keyword evidence="2" id="KW-1185">Reference proteome</keyword>
<protein>
    <submittedName>
        <fullName evidence="1">Uncharacterized protein</fullName>
    </submittedName>
</protein>
<gene>
    <name evidence="1" type="ORF">AG0111_0g4540</name>
</gene>
<accession>A0ACB6FSS6</accession>
<evidence type="ECO:0000313" key="2">
    <source>
        <dbReference type="Proteomes" id="UP000293547"/>
    </source>
</evidence>
<organism evidence="1 2">
    <name type="scientific">Alternaria gaisen</name>
    <dbReference type="NCBI Taxonomy" id="167740"/>
    <lineage>
        <taxon>Eukaryota</taxon>
        <taxon>Fungi</taxon>
        <taxon>Dikarya</taxon>
        <taxon>Ascomycota</taxon>
        <taxon>Pezizomycotina</taxon>
        <taxon>Dothideomycetes</taxon>
        <taxon>Pleosporomycetidae</taxon>
        <taxon>Pleosporales</taxon>
        <taxon>Pleosporineae</taxon>
        <taxon>Pleosporaceae</taxon>
        <taxon>Alternaria</taxon>
        <taxon>Alternaria sect. Alternaria</taxon>
    </lineage>
</organism>